<dbReference type="PANTHER" id="PTHR33449:SF1">
    <property type="entry name" value="NUCLEOID-ASSOCIATED PROTEIN YBAB"/>
    <property type="match status" value="1"/>
</dbReference>
<dbReference type="InterPro" id="IPR036894">
    <property type="entry name" value="YbaB-like_sf"/>
</dbReference>
<proteinExistence type="inferred from homology"/>
<dbReference type="SUPFAM" id="SSF82607">
    <property type="entry name" value="YbaB-like"/>
    <property type="match status" value="1"/>
</dbReference>
<dbReference type="PATRIC" id="fig|186479.3.peg.2621"/>
<dbReference type="GO" id="GO:0003677">
    <property type="term" value="F:DNA binding"/>
    <property type="evidence" value="ECO:0007669"/>
    <property type="project" value="UniProtKB-UniRule"/>
</dbReference>
<evidence type="ECO:0000256" key="1">
    <source>
        <dbReference type="ARBA" id="ARBA00023125"/>
    </source>
</evidence>
<reference evidence="3 4" key="1">
    <citation type="submission" date="2015-09" db="EMBL/GenBank/DDBJ databases">
        <title>Draft genome sequence of Kouleothrix aurantiaca JCM 19913.</title>
        <authorList>
            <person name="Hemp J."/>
        </authorList>
    </citation>
    <scope>NUCLEOTIDE SEQUENCE [LARGE SCALE GENOMIC DNA]</scope>
    <source>
        <strain evidence="3 4">COM-B</strain>
    </source>
</reference>
<comment type="function">
    <text evidence="2">Binds to DNA and alters its conformation. May be involved in regulation of gene expression, nucleoid organization and DNA protection.</text>
</comment>
<dbReference type="NCBIfam" id="TIGR00103">
    <property type="entry name" value="DNA_YbaB_EbfC"/>
    <property type="match status" value="1"/>
</dbReference>
<dbReference type="PIRSF" id="PIRSF004555">
    <property type="entry name" value="UCP004555"/>
    <property type="match status" value="1"/>
</dbReference>
<dbReference type="Gene3D" id="3.30.1310.10">
    <property type="entry name" value="Nucleoid-associated protein YbaB-like domain"/>
    <property type="match status" value="1"/>
</dbReference>
<dbReference type="AlphaFoldDB" id="A0A0P9CWJ3"/>
<protein>
    <recommendedName>
        <fullName evidence="2">Nucleoid-associated protein SE17_29905</fullName>
    </recommendedName>
</protein>
<dbReference type="InterPro" id="IPR004401">
    <property type="entry name" value="YbaB/EbfC"/>
</dbReference>
<gene>
    <name evidence="3" type="ORF">SE17_29905</name>
</gene>
<sequence length="101" mass="11126">MNPRQLQQMAQQMQKQMAKIQEELGKETVEGTAGSYVSVTMNGHREVQGVKIAPEVVDPEDVETLQDLILTAIKDANTKAQALAEQRMGPLTQGMKMPGLF</sequence>
<dbReference type="PANTHER" id="PTHR33449">
    <property type="entry name" value="NUCLEOID-ASSOCIATED PROTEIN YBAB"/>
    <property type="match status" value="1"/>
</dbReference>
<comment type="subunit">
    <text evidence="2">Homodimer.</text>
</comment>
<dbReference type="Pfam" id="PF02575">
    <property type="entry name" value="YbaB_DNA_bd"/>
    <property type="match status" value="1"/>
</dbReference>
<keyword evidence="1 2" id="KW-0238">DNA-binding</keyword>
<keyword evidence="4" id="KW-1185">Reference proteome</keyword>
<dbReference type="GO" id="GO:0005829">
    <property type="term" value="C:cytosol"/>
    <property type="evidence" value="ECO:0007669"/>
    <property type="project" value="TreeGrafter"/>
</dbReference>
<dbReference type="EMBL" id="LJCR01001675">
    <property type="protein sequence ID" value="KPV49918.1"/>
    <property type="molecule type" value="Genomic_DNA"/>
</dbReference>
<dbReference type="GO" id="GO:0043590">
    <property type="term" value="C:bacterial nucleoid"/>
    <property type="evidence" value="ECO:0007669"/>
    <property type="project" value="UniProtKB-UniRule"/>
</dbReference>
<dbReference type="Proteomes" id="UP000050509">
    <property type="component" value="Unassembled WGS sequence"/>
</dbReference>
<organism evidence="3 4">
    <name type="scientific">Kouleothrix aurantiaca</name>
    <dbReference type="NCBI Taxonomy" id="186479"/>
    <lineage>
        <taxon>Bacteria</taxon>
        <taxon>Bacillati</taxon>
        <taxon>Chloroflexota</taxon>
        <taxon>Chloroflexia</taxon>
        <taxon>Chloroflexales</taxon>
        <taxon>Roseiflexineae</taxon>
        <taxon>Roseiflexaceae</taxon>
        <taxon>Kouleothrix</taxon>
    </lineage>
</organism>
<evidence type="ECO:0000313" key="4">
    <source>
        <dbReference type="Proteomes" id="UP000050509"/>
    </source>
</evidence>
<evidence type="ECO:0000313" key="3">
    <source>
        <dbReference type="EMBL" id="KPV49918.1"/>
    </source>
</evidence>
<comment type="subcellular location">
    <subcellularLocation>
        <location evidence="2">Cytoplasm</location>
        <location evidence="2">Nucleoid</location>
    </subcellularLocation>
</comment>
<comment type="caution">
    <text evidence="3">The sequence shown here is derived from an EMBL/GenBank/DDBJ whole genome shotgun (WGS) entry which is preliminary data.</text>
</comment>
<comment type="similarity">
    <text evidence="2">Belongs to the YbaB/EbfC family.</text>
</comment>
<dbReference type="HAMAP" id="MF_00274">
    <property type="entry name" value="DNA_YbaB_EbfC"/>
    <property type="match status" value="1"/>
</dbReference>
<accession>A0A0P9CWJ3</accession>
<keyword evidence="2" id="KW-0963">Cytoplasm</keyword>
<name>A0A0P9CWJ3_9CHLR</name>
<evidence type="ECO:0000256" key="2">
    <source>
        <dbReference type="HAMAP-Rule" id="MF_00274"/>
    </source>
</evidence>